<dbReference type="STRING" id="74649.A0A2P6QS78"/>
<dbReference type="InterPro" id="IPR036047">
    <property type="entry name" value="F-box-like_dom_sf"/>
</dbReference>
<dbReference type="Gramene" id="PRQ37029">
    <property type="protein sequence ID" value="PRQ37029"/>
    <property type="gene ID" value="RchiOBHm_Chr4g0398091"/>
</dbReference>
<evidence type="ECO:0000313" key="2">
    <source>
        <dbReference type="EMBL" id="PRQ37029.1"/>
    </source>
</evidence>
<dbReference type="OrthoDB" id="1161293at2759"/>
<dbReference type="SUPFAM" id="SSF81383">
    <property type="entry name" value="F-box domain"/>
    <property type="match status" value="1"/>
</dbReference>
<keyword evidence="3" id="KW-1185">Reference proteome</keyword>
<dbReference type="Gene3D" id="1.20.1280.50">
    <property type="match status" value="1"/>
</dbReference>
<dbReference type="InterPro" id="IPR001810">
    <property type="entry name" value="F-box_dom"/>
</dbReference>
<dbReference type="SMART" id="SM00256">
    <property type="entry name" value="FBOX"/>
    <property type="match status" value="1"/>
</dbReference>
<accession>A0A2P6QS78</accession>
<dbReference type="InterPro" id="IPR006527">
    <property type="entry name" value="F-box-assoc_dom_typ1"/>
</dbReference>
<reference evidence="2 3" key="1">
    <citation type="journal article" date="2018" name="Nat. Genet.">
        <title>The Rosa genome provides new insights in the design of modern roses.</title>
        <authorList>
            <person name="Bendahmane M."/>
        </authorList>
    </citation>
    <scope>NUCLEOTIDE SEQUENCE [LARGE SCALE GENOMIC DNA]</scope>
    <source>
        <strain evidence="3">cv. Old Blush</strain>
    </source>
</reference>
<dbReference type="CDD" id="cd22157">
    <property type="entry name" value="F-box_AtFBW1-like"/>
    <property type="match status" value="1"/>
</dbReference>
<evidence type="ECO:0000259" key="1">
    <source>
        <dbReference type="PROSITE" id="PS50181"/>
    </source>
</evidence>
<proteinExistence type="predicted"/>
<dbReference type="PROSITE" id="PS50181">
    <property type="entry name" value="FBOX"/>
    <property type="match status" value="1"/>
</dbReference>
<dbReference type="Pfam" id="PF00646">
    <property type="entry name" value="F-box"/>
    <property type="match status" value="1"/>
</dbReference>
<dbReference type="Proteomes" id="UP000238479">
    <property type="component" value="Chromosome 4"/>
</dbReference>
<name>A0A2P6QS78_ROSCH</name>
<dbReference type="AlphaFoldDB" id="A0A2P6QS78"/>
<evidence type="ECO:0000313" key="3">
    <source>
        <dbReference type="Proteomes" id="UP000238479"/>
    </source>
</evidence>
<gene>
    <name evidence="2" type="ORF">RchiOBHm_Chr4g0398091</name>
</gene>
<dbReference type="EMBL" id="PDCK01000042">
    <property type="protein sequence ID" value="PRQ37029.1"/>
    <property type="molecule type" value="Genomic_DNA"/>
</dbReference>
<dbReference type="Pfam" id="PF07734">
    <property type="entry name" value="FBA_1"/>
    <property type="match status" value="1"/>
</dbReference>
<feature type="domain" description="F-box" evidence="1">
    <location>
        <begin position="1"/>
        <end position="45"/>
    </location>
</feature>
<dbReference type="InterPro" id="IPR055290">
    <property type="entry name" value="At3g26010-like"/>
</dbReference>
<protein>
    <submittedName>
        <fullName evidence="2">Putative F-box domain-containing protein</fullName>
    </submittedName>
</protein>
<sequence>MLPQDLITEILLRLPVKSLLRFKCVSKQWLSLISSPQFRHHRRSLTSSGLILCRTTDLIHHISLLGSNNSDQPFTSLSFVPDSAGIKILQSSHGLLLCRSLYKLGKTCSYYICNPSTKKFSVLPYYSAEPDYVSGSESRTISGVYLVFNPTKSPHYQVACVRMCSSSFNSYQVEIYSSATRAWRLSGSPFAAPFDIVFDNGVLWNAAIHWISPTGASLCFDIDQERLGTMPGLPSNEKWSRRRLRCFGESGGHLHLTEIYGCTSQFQVFEMERDYSSWVPKYNVDLAPVVDAFPEMVRNCIFRNDSVSYAFSLLCLQEDEDDSLLLLHIPGKFVSYSLRNRTFKLLGSISKESNTALQVGCFHAYQFMESLAGV</sequence>
<dbReference type="PANTHER" id="PTHR35546:SF115">
    <property type="entry name" value="F-BOX DOMAIN-CONTAINING PROTEIN"/>
    <property type="match status" value="1"/>
</dbReference>
<organism evidence="2 3">
    <name type="scientific">Rosa chinensis</name>
    <name type="common">China rose</name>
    <dbReference type="NCBI Taxonomy" id="74649"/>
    <lineage>
        <taxon>Eukaryota</taxon>
        <taxon>Viridiplantae</taxon>
        <taxon>Streptophyta</taxon>
        <taxon>Embryophyta</taxon>
        <taxon>Tracheophyta</taxon>
        <taxon>Spermatophyta</taxon>
        <taxon>Magnoliopsida</taxon>
        <taxon>eudicotyledons</taxon>
        <taxon>Gunneridae</taxon>
        <taxon>Pentapetalae</taxon>
        <taxon>rosids</taxon>
        <taxon>fabids</taxon>
        <taxon>Rosales</taxon>
        <taxon>Rosaceae</taxon>
        <taxon>Rosoideae</taxon>
        <taxon>Rosoideae incertae sedis</taxon>
        <taxon>Rosa</taxon>
    </lineage>
</organism>
<dbReference type="OMA" id="TRDIEYR"/>
<comment type="caution">
    <text evidence="2">The sequence shown here is derived from an EMBL/GenBank/DDBJ whole genome shotgun (WGS) entry which is preliminary data.</text>
</comment>
<dbReference type="PANTHER" id="PTHR35546">
    <property type="entry name" value="F-BOX PROTEIN INTERACTION DOMAIN PROTEIN-RELATED"/>
    <property type="match status" value="1"/>
</dbReference>